<organism evidence="1 2">
    <name type="scientific">Taklimakanibacter albus</name>
    <dbReference type="NCBI Taxonomy" id="2800327"/>
    <lineage>
        <taxon>Bacteria</taxon>
        <taxon>Pseudomonadati</taxon>
        <taxon>Pseudomonadota</taxon>
        <taxon>Alphaproteobacteria</taxon>
        <taxon>Hyphomicrobiales</taxon>
        <taxon>Aestuariivirgaceae</taxon>
        <taxon>Taklimakanibacter</taxon>
    </lineage>
</organism>
<gene>
    <name evidence="1" type="ORF">JHL16_33510</name>
</gene>
<evidence type="ECO:0000313" key="1">
    <source>
        <dbReference type="EMBL" id="MBK1871333.1"/>
    </source>
</evidence>
<reference evidence="1" key="1">
    <citation type="submission" date="2021-01" db="EMBL/GenBank/DDBJ databases">
        <authorList>
            <person name="Sun Q."/>
        </authorList>
    </citation>
    <scope>NUCLEOTIDE SEQUENCE</scope>
    <source>
        <strain evidence="1">YIM B02566</strain>
    </source>
</reference>
<comment type="caution">
    <text evidence="1">The sequence shown here is derived from an EMBL/GenBank/DDBJ whole genome shotgun (WGS) entry which is preliminary data.</text>
</comment>
<accession>A0ACC5RF96</accession>
<proteinExistence type="predicted"/>
<dbReference type="Proteomes" id="UP000616151">
    <property type="component" value="Unassembled WGS sequence"/>
</dbReference>
<evidence type="ECO:0000313" key="2">
    <source>
        <dbReference type="Proteomes" id="UP000616151"/>
    </source>
</evidence>
<sequence>MELRHIRYFVAVAEELHFRRAAERLNVSQPPLSQQIRQLEEELGVALFVRNRRGVSLTPAGRRFLPRARRILSDVDIALLLTKRDSAQTFTVGFVSSATSLMAPILRNFRGAHPEIDLRLVEGSTSQQGDMLRSGEIDVGFLRPPVPGRGINIEILVQERLALILANDHPLAGRPQLKLADMARERFVLFPRPLGPGLFDSIIVACRKAGFSPEIDQIGDSMLTILGLVAAGQGVSLVPASLKRDASGVVFHQPNDLEETTALAAAYSVERLGSPFIRTFIDSVREMQTWREIASSP</sequence>
<name>A0ACC5RF96_9HYPH</name>
<protein>
    <submittedName>
        <fullName evidence="1">LysR family transcriptional regulator</fullName>
    </submittedName>
</protein>
<dbReference type="EMBL" id="JAENHL010000008">
    <property type="protein sequence ID" value="MBK1871333.1"/>
    <property type="molecule type" value="Genomic_DNA"/>
</dbReference>
<keyword evidence="2" id="KW-1185">Reference proteome</keyword>